<evidence type="ECO:0000313" key="4">
    <source>
        <dbReference type="Proteomes" id="UP001180825"/>
    </source>
</evidence>
<feature type="compositionally biased region" description="Low complexity" evidence="1">
    <location>
        <begin position="110"/>
        <end position="122"/>
    </location>
</feature>
<dbReference type="SUPFAM" id="SSF47473">
    <property type="entry name" value="EF-hand"/>
    <property type="match status" value="1"/>
</dbReference>
<feature type="compositionally biased region" description="Low complexity" evidence="1">
    <location>
        <begin position="1"/>
        <end position="19"/>
    </location>
</feature>
<dbReference type="InterPro" id="IPR011992">
    <property type="entry name" value="EF-hand-dom_pair"/>
</dbReference>
<feature type="region of interest" description="Disordered" evidence="1">
    <location>
        <begin position="58"/>
        <end position="162"/>
    </location>
</feature>
<sequence>MAITVNSNNTTSAAAAGTALRQAERPDSERAFEALDSDGKGYLTVQDLQAVVVRISSAGAQRAEADDAPAAPSAEETLARLDGDGKGQVTRQEFEAAEPRPAPAQDATRAGGASTAAPQAAPSGGGAAGAPSATSASSINQTYEPADTDEDGQVSAREQQAYDARLAAEKAAAQTAGSSRNVEADAAVKAYAAIEQLSRGPAAS</sequence>
<evidence type="ECO:0000256" key="1">
    <source>
        <dbReference type="SAM" id="MobiDB-lite"/>
    </source>
</evidence>
<dbReference type="PROSITE" id="PS50222">
    <property type="entry name" value="EF_HAND_2"/>
    <property type="match status" value="1"/>
</dbReference>
<dbReference type="InterPro" id="IPR002048">
    <property type="entry name" value="EF_hand_dom"/>
</dbReference>
<organism evidence="3 4">
    <name type="scientific">Roseateles asaccharophilus</name>
    <dbReference type="NCBI Taxonomy" id="582607"/>
    <lineage>
        <taxon>Bacteria</taxon>
        <taxon>Pseudomonadati</taxon>
        <taxon>Pseudomonadota</taxon>
        <taxon>Betaproteobacteria</taxon>
        <taxon>Burkholderiales</taxon>
        <taxon>Sphaerotilaceae</taxon>
        <taxon>Roseateles</taxon>
    </lineage>
</organism>
<feature type="compositionally biased region" description="Low complexity" evidence="1">
    <location>
        <begin position="58"/>
        <end position="75"/>
    </location>
</feature>
<gene>
    <name evidence="3" type="ORF">J2X21_002405</name>
</gene>
<dbReference type="RefSeq" id="WP_310328748.1">
    <property type="nucleotide sequence ID" value="NZ_JAVDXV010000004.1"/>
</dbReference>
<keyword evidence="4" id="KW-1185">Reference proteome</keyword>
<accession>A0ABU2A7Y1</accession>
<protein>
    <recommendedName>
        <fullName evidence="2">EF-hand domain-containing protein</fullName>
    </recommendedName>
</protein>
<feature type="domain" description="EF-hand" evidence="2">
    <location>
        <begin position="23"/>
        <end position="58"/>
    </location>
</feature>
<evidence type="ECO:0000259" key="2">
    <source>
        <dbReference type="PROSITE" id="PS50222"/>
    </source>
</evidence>
<proteinExistence type="predicted"/>
<dbReference type="Pfam" id="PF13499">
    <property type="entry name" value="EF-hand_7"/>
    <property type="match status" value="1"/>
</dbReference>
<comment type="caution">
    <text evidence="3">The sequence shown here is derived from an EMBL/GenBank/DDBJ whole genome shotgun (WGS) entry which is preliminary data.</text>
</comment>
<reference evidence="3 4" key="1">
    <citation type="submission" date="2023-07" db="EMBL/GenBank/DDBJ databases">
        <title>Sorghum-associated microbial communities from plants grown in Nebraska, USA.</title>
        <authorList>
            <person name="Schachtman D."/>
        </authorList>
    </citation>
    <scope>NUCLEOTIDE SEQUENCE [LARGE SCALE GENOMIC DNA]</scope>
    <source>
        <strain evidence="3 4">BE316</strain>
    </source>
</reference>
<evidence type="ECO:0000313" key="3">
    <source>
        <dbReference type="EMBL" id="MDR7333271.1"/>
    </source>
</evidence>
<feature type="region of interest" description="Disordered" evidence="1">
    <location>
        <begin position="1"/>
        <end position="28"/>
    </location>
</feature>
<dbReference type="Gene3D" id="1.10.238.10">
    <property type="entry name" value="EF-hand"/>
    <property type="match status" value="1"/>
</dbReference>
<name>A0ABU2A7Y1_9BURK</name>
<dbReference type="EMBL" id="JAVDXV010000004">
    <property type="protein sequence ID" value="MDR7333271.1"/>
    <property type="molecule type" value="Genomic_DNA"/>
</dbReference>
<feature type="compositionally biased region" description="Low complexity" evidence="1">
    <location>
        <begin position="129"/>
        <end position="138"/>
    </location>
</feature>
<dbReference type="Proteomes" id="UP001180825">
    <property type="component" value="Unassembled WGS sequence"/>
</dbReference>